<comment type="caution">
    <text evidence="1">The sequence shown here is derived from an EMBL/GenBank/DDBJ whole genome shotgun (WGS) entry which is preliminary data.</text>
</comment>
<protein>
    <submittedName>
        <fullName evidence="1">Uncharacterized protein</fullName>
    </submittedName>
</protein>
<reference evidence="1" key="1">
    <citation type="submission" date="2021-06" db="EMBL/GenBank/DDBJ databases">
        <authorList>
            <person name="Hodson N. C."/>
            <person name="Mongue J. A."/>
            <person name="Jaron S. K."/>
        </authorList>
    </citation>
    <scope>NUCLEOTIDE SEQUENCE</scope>
</reference>
<sequence>EKQAAMQSGGMSSIVRWRSPGGPWDRVAKCVLTIDKSHLTNLIITGVILLLKHLFPFFPHYHAPFLSAGPAAITSSSNVPNSRSRS</sequence>
<gene>
    <name evidence="1" type="ORF">AFUS01_LOCUS23890</name>
</gene>
<dbReference type="EMBL" id="CAJVCH010292365">
    <property type="protein sequence ID" value="CAG7785257.1"/>
    <property type="molecule type" value="Genomic_DNA"/>
</dbReference>
<evidence type="ECO:0000313" key="1">
    <source>
        <dbReference type="EMBL" id="CAG7785257.1"/>
    </source>
</evidence>
<evidence type="ECO:0000313" key="2">
    <source>
        <dbReference type="Proteomes" id="UP000708208"/>
    </source>
</evidence>
<keyword evidence="2" id="KW-1185">Reference proteome</keyword>
<feature type="non-terminal residue" evidence="1">
    <location>
        <position position="1"/>
    </location>
</feature>
<dbReference type="Proteomes" id="UP000708208">
    <property type="component" value="Unassembled WGS sequence"/>
</dbReference>
<name>A0A8J2KBL5_9HEXA</name>
<organism evidence="1 2">
    <name type="scientific">Allacma fusca</name>
    <dbReference type="NCBI Taxonomy" id="39272"/>
    <lineage>
        <taxon>Eukaryota</taxon>
        <taxon>Metazoa</taxon>
        <taxon>Ecdysozoa</taxon>
        <taxon>Arthropoda</taxon>
        <taxon>Hexapoda</taxon>
        <taxon>Collembola</taxon>
        <taxon>Symphypleona</taxon>
        <taxon>Sminthuridae</taxon>
        <taxon>Allacma</taxon>
    </lineage>
</organism>
<dbReference type="AlphaFoldDB" id="A0A8J2KBL5"/>
<proteinExistence type="predicted"/>
<accession>A0A8J2KBL5</accession>